<keyword evidence="10" id="KW-0411">Iron-sulfur</keyword>
<evidence type="ECO:0000256" key="8">
    <source>
        <dbReference type="ARBA" id="ARBA00022723"/>
    </source>
</evidence>
<comment type="similarity">
    <text evidence="4">Belongs to the radical SAM superfamily. NifB family.</text>
</comment>
<dbReference type="STRING" id="106370.Francci3_4478"/>
<evidence type="ECO:0000256" key="9">
    <source>
        <dbReference type="ARBA" id="ARBA00023004"/>
    </source>
</evidence>
<evidence type="ECO:0000313" key="18">
    <source>
        <dbReference type="Proteomes" id="UP000001937"/>
    </source>
</evidence>
<evidence type="ECO:0000256" key="1">
    <source>
        <dbReference type="ARBA" id="ARBA00001966"/>
    </source>
</evidence>
<dbReference type="InterPro" id="IPR013785">
    <property type="entry name" value="Aldolase_TIM"/>
</dbReference>
<keyword evidence="7" id="KW-0949">S-adenosyl-L-methionine</keyword>
<evidence type="ECO:0000256" key="12">
    <source>
        <dbReference type="ARBA" id="ARBA00023239"/>
    </source>
</evidence>
<keyword evidence="18" id="KW-1185">Reference proteome</keyword>
<dbReference type="PhylomeDB" id="Q2J4G8"/>
<proteinExistence type="inferred from homology"/>
<accession>Q2J4G8</accession>
<dbReference type="InterPro" id="IPR000385">
    <property type="entry name" value="MoaA_NifB_PqqE_Fe-S-bd_CS"/>
</dbReference>
<sequence>MKATPVSLPMLPTDPAGEMPRQATGPAPDTAAGCASKSSCGTSAPVRDPEIAEKIANHPCYSAEAHQYYARMHVAVAPGCNIQCNYCNRKFDCANESRPGVTSTLLSPEDALAKVKLVASEIKQMSVLGIAGPGDPLANPKPTFRTMELVARDCPDIKLCLSTNGLTLPDHVDRIAELNVDHVTITINMIDPEVGERIYPWIAFRGKRYTGREASRILSERQLEGLAMLTERKILCKVNSVMIPGINDDHLVEVSRKVKELGAFLHNVMPLVSAPEHGTHFGLTGQRGPTPQELKALQDRCEQDDGAEMNMMRHCRQCRADAVGLLGEDRGEEFTPEAFRGREIEYDLEGRRQTHSEIERWRSEVAATRGALNISTGAVIPSGPGASPDEGTPAGARPGNARPENVVLVAVATKGSGVVNQHFGHATEFWIYEGGPGWARLVQTRDVDRYCNGPSDCDEDASKLDKTVAMLSDCAAVLCSKIGLGPREALENAGIEPVELYDLIEKAVAEVGSRLVAHRAEAEVAVR</sequence>
<evidence type="ECO:0000256" key="2">
    <source>
        <dbReference type="ARBA" id="ARBA00003522"/>
    </source>
</evidence>
<feature type="region of interest" description="Disordered" evidence="15">
    <location>
        <begin position="1"/>
        <end position="30"/>
    </location>
</feature>
<dbReference type="Pfam" id="PF02579">
    <property type="entry name" value="Nitro_FeMo-Co"/>
    <property type="match status" value="1"/>
</dbReference>
<evidence type="ECO:0000256" key="3">
    <source>
        <dbReference type="ARBA" id="ARBA00005155"/>
    </source>
</evidence>
<keyword evidence="6" id="KW-0004">4Fe-4S</keyword>
<evidence type="ECO:0000259" key="16">
    <source>
        <dbReference type="PROSITE" id="PS51918"/>
    </source>
</evidence>
<dbReference type="Proteomes" id="UP000001937">
    <property type="component" value="Chromosome"/>
</dbReference>
<dbReference type="SUPFAM" id="SSF102114">
    <property type="entry name" value="Radical SAM enzymes"/>
    <property type="match status" value="1"/>
</dbReference>
<dbReference type="eggNOG" id="COG1433">
    <property type="taxonomic scope" value="Bacteria"/>
</dbReference>
<keyword evidence="12" id="KW-0456">Lyase</keyword>
<evidence type="ECO:0000256" key="11">
    <source>
        <dbReference type="ARBA" id="ARBA00023231"/>
    </source>
</evidence>
<dbReference type="UniPathway" id="UPA00782"/>
<evidence type="ECO:0000256" key="5">
    <source>
        <dbReference type="ARBA" id="ARBA00021702"/>
    </source>
</evidence>
<dbReference type="PANTHER" id="PTHR43787">
    <property type="entry name" value="FEMO COFACTOR BIOSYNTHESIS PROTEIN NIFB-RELATED"/>
    <property type="match status" value="1"/>
</dbReference>
<dbReference type="AlphaFoldDB" id="Q2J4G8"/>
<evidence type="ECO:0000256" key="6">
    <source>
        <dbReference type="ARBA" id="ARBA00022485"/>
    </source>
</evidence>
<dbReference type="CDD" id="cd01335">
    <property type="entry name" value="Radical_SAM"/>
    <property type="match status" value="1"/>
</dbReference>
<dbReference type="HOGENOM" id="CLU_027639_0_0_11"/>
<dbReference type="SUPFAM" id="SSF53146">
    <property type="entry name" value="Nitrogenase accessory factor-like"/>
    <property type="match status" value="1"/>
</dbReference>
<dbReference type="InterPro" id="IPR036105">
    <property type="entry name" value="DiNase_FeMo-co_biosyn_sf"/>
</dbReference>
<evidence type="ECO:0000256" key="4">
    <source>
        <dbReference type="ARBA" id="ARBA00006804"/>
    </source>
</evidence>
<dbReference type="PANTHER" id="PTHR43787:SF13">
    <property type="entry name" value="FEMO COFACTOR BIOSYNTHESIS PROTEIN NIFB"/>
    <property type="match status" value="1"/>
</dbReference>
<dbReference type="InterPro" id="IPR003731">
    <property type="entry name" value="Di-Nase_FeMo-co_biosynth"/>
</dbReference>
<keyword evidence="9" id="KW-0408">Iron</keyword>
<dbReference type="InterPro" id="IPR034165">
    <property type="entry name" value="NifB_C"/>
</dbReference>
<gene>
    <name evidence="17" type="ordered locus">Francci3_4478</name>
</gene>
<dbReference type="InterPro" id="IPR006638">
    <property type="entry name" value="Elp3/MiaA/NifB-like_rSAM"/>
</dbReference>
<comment type="pathway">
    <text evidence="3">Cofactor biosynthesis; Fe-Mo cofactor biosynthesis.</text>
</comment>
<dbReference type="GO" id="GO:0046872">
    <property type="term" value="F:metal ion binding"/>
    <property type="evidence" value="ECO:0007669"/>
    <property type="project" value="UniProtKB-KW"/>
</dbReference>
<keyword evidence="8" id="KW-0479">Metal-binding</keyword>
<comment type="cofactor">
    <cofactor evidence="1">
        <name>[4Fe-4S] cluster</name>
        <dbReference type="ChEBI" id="CHEBI:49883"/>
    </cofactor>
</comment>
<evidence type="ECO:0000256" key="10">
    <source>
        <dbReference type="ARBA" id="ARBA00023014"/>
    </source>
</evidence>
<name>Q2J4G8_FRACC</name>
<dbReference type="SFLD" id="SFLDS00029">
    <property type="entry name" value="Radical_SAM"/>
    <property type="match status" value="1"/>
</dbReference>
<dbReference type="NCBIfam" id="TIGR01290">
    <property type="entry name" value="nifB"/>
    <property type="match status" value="1"/>
</dbReference>
<evidence type="ECO:0000256" key="13">
    <source>
        <dbReference type="ARBA" id="ARBA00030926"/>
    </source>
</evidence>
<dbReference type="SFLD" id="SFLDG01067">
    <property type="entry name" value="SPASM/twitch_domain_containing"/>
    <property type="match status" value="1"/>
</dbReference>
<dbReference type="PROSITE" id="PS51918">
    <property type="entry name" value="RADICAL_SAM"/>
    <property type="match status" value="1"/>
</dbReference>
<dbReference type="InterPro" id="IPR007197">
    <property type="entry name" value="rSAM"/>
</dbReference>
<dbReference type="eggNOG" id="COG0535">
    <property type="taxonomic scope" value="Bacteria"/>
</dbReference>
<dbReference type="GO" id="GO:0032324">
    <property type="term" value="P:molybdopterin cofactor biosynthetic process"/>
    <property type="evidence" value="ECO:0007669"/>
    <property type="project" value="UniProtKB-ARBA"/>
</dbReference>
<dbReference type="GO" id="GO:0051539">
    <property type="term" value="F:4 iron, 4 sulfur cluster binding"/>
    <property type="evidence" value="ECO:0007669"/>
    <property type="project" value="UniProtKB-KW"/>
</dbReference>
<dbReference type="SFLD" id="SFLDF00281">
    <property type="entry name" value="FeMo_cofactor_biosynthesis_pro"/>
    <property type="match status" value="1"/>
</dbReference>
<comment type="function">
    <text evidence="2">Involved in the biosynthesis of the iron-molybdenum cofactor (FeMo-co or M-cluster) found in the dinitrogenase enzyme of the nitrogenase complex in nitrogen-fixing microorganisms. NifB catalyzes the crucial step of radical SAM-dependent carbide insertion that occurs concomitant with the insertion of a 9th sulfur and the rearrangement/coupling of two [4Fe-4S] clusters into a [8Fe-9S-C] cluster, the precursor to the M-cluster.</text>
</comment>
<dbReference type="SMART" id="SM00729">
    <property type="entry name" value="Elp3"/>
    <property type="match status" value="1"/>
</dbReference>
<dbReference type="Gene3D" id="3.30.420.130">
    <property type="entry name" value="Dinitrogenase iron-molybdenum cofactor biosynthesis domain"/>
    <property type="match status" value="1"/>
</dbReference>
<dbReference type="SFLD" id="SFLDG01068">
    <property type="entry name" value="FeMo_cofactor_biosynthesis_pro"/>
    <property type="match status" value="1"/>
</dbReference>
<dbReference type="GO" id="GO:0016829">
    <property type="term" value="F:lyase activity"/>
    <property type="evidence" value="ECO:0007669"/>
    <property type="project" value="UniProtKB-KW"/>
</dbReference>
<dbReference type="InterPro" id="IPR005980">
    <property type="entry name" value="Nase_CF_NifB"/>
</dbReference>
<feature type="region of interest" description="Disordered" evidence="15">
    <location>
        <begin position="376"/>
        <end position="401"/>
    </location>
</feature>
<dbReference type="EMBL" id="CP000249">
    <property type="protein sequence ID" value="ABD13824.1"/>
    <property type="molecule type" value="Genomic_DNA"/>
</dbReference>
<evidence type="ECO:0000313" key="17">
    <source>
        <dbReference type="EMBL" id="ABD13824.1"/>
    </source>
</evidence>
<keyword evidence="11" id="KW-0535">Nitrogen fixation</keyword>
<dbReference type="InterPro" id="IPR058240">
    <property type="entry name" value="rSAM_sf"/>
</dbReference>
<dbReference type="Gene3D" id="3.20.20.70">
    <property type="entry name" value="Aldolase class I"/>
    <property type="match status" value="1"/>
</dbReference>
<organism evidence="17 18">
    <name type="scientific">Frankia casuarinae (strain DSM 45818 / CECT 9043 / HFP020203 / CcI3)</name>
    <dbReference type="NCBI Taxonomy" id="106370"/>
    <lineage>
        <taxon>Bacteria</taxon>
        <taxon>Bacillati</taxon>
        <taxon>Actinomycetota</taxon>
        <taxon>Actinomycetes</taxon>
        <taxon>Frankiales</taxon>
        <taxon>Frankiaceae</taxon>
        <taxon>Frankia</taxon>
    </lineage>
</organism>
<dbReference type="Pfam" id="PF04055">
    <property type="entry name" value="Radical_SAM"/>
    <property type="match status" value="1"/>
</dbReference>
<dbReference type="KEGG" id="fra:Francci3_4478"/>
<protein>
    <recommendedName>
        <fullName evidence="5">FeMo cofactor biosynthesis protein NifB</fullName>
    </recommendedName>
    <alternativeName>
        <fullName evidence="14">Nitrogenase cofactor maturase NifB</fullName>
    </alternativeName>
    <alternativeName>
        <fullName evidence="13">Radical SAM assemblase NifB</fullName>
    </alternativeName>
</protein>
<evidence type="ECO:0000256" key="15">
    <source>
        <dbReference type="SAM" id="MobiDB-lite"/>
    </source>
</evidence>
<reference evidence="17 18" key="1">
    <citation type="journal article" date="2007" name="Genome Res.">
        <title>Genome characteristics of facultatively symbiotic Frankia sp. strains reflect host range and host plant biogeography.</title>
        <authorList>
            <person name="Normand P."/>
            <person name="Lapierre P."/>
            <person name="Tisa L.S."/>
            <person name="Gogarten J.P."/>
            <person name="Alloisio N."/>
            <person name="Bagnarol E."/>
            <person name="Bassi C.A."/>
            <person name="Berry A.M."/>
            <person name="Bickhart D.M."/>
            <person name="Choisne N."/>
            <person name="Couloux A."/>
            <person name="Cournoyer B."/>
            <person name="Cruveiller S."/>
            <person name="Daubin V."/>
            <person name="Demange N."/>
            <person name="Francino M.P."/>
            <person name="Goltsman E."/>
            <person name="Huang Y."/>
            <person name="Kopp O.R."/>
            <person name="Labarre L."/>
            <person name="Lapidus A."/>
            <person name="Lavire C."/>
            <person name="Marechal J."/>
            <person name="Martinez M."/>
            <person name="Mastronunzio J.E."/>
            <person name="Mullin B.C."/>
            <person name="Niemann J."/>
            <person name="Pujic P."/>
            <person name="Rawnsley T."/>
            <person name="Rouy Z."/>
            <person name="Schenowitz C."/>
            <person name="Sellstedt A."/>
            <person name="Tavares F."/>
            <person name="Tomkins J.P."/>
            <person name="Vallenet D."/>
            <person name="Valverde C."/>
            <person name="Wall L.G."/>
            <person name="Wang Y."/>
            <person name="Medigue C."/>
            <person name="Benson D.R."/>
        </authorList>
    </citation>
    <scope>NUCLEOTIDE SEQUENCE [LARGE SCALE GENOMIC DNA]</scope>
    <source>
        <strain evidence="18">DSM 45818 / CECT 9043 / CcI3</strain>
    </source>
</reference>
<dbReference type="CDD" id="cd00852">
    <property type="entry name" value="NifB"/>
    <property type="match status" value="1"/>
</dbReference>
<evidence type="ECO:0000256" key="7">
    <source>
        <dbReference type="ARBA" id="ARBA00022691"/>
    </source>
</evidence>
<dbReference type="PROSITE" id="PS01305">
    <property type="entry name" value="MOAA_NIFB_PQQE"/>
    <property type="match status" value="1"/>
</dbReference>
<evidence type="ECO:0000256" key="14">
    <source>
        <dbReference type="ARBA" id="ARBA00032102"/>
    </source>
</evidence>
<feature type="domain" description="Radical SAM core" evidence="16">
    <location>
        <begin position="66"/>
        <end position="313"/>
    </location>
</feature>